<reference evidence="5" key="3">
    <citation type="submission" date="2015-06" db="UniProtKB">
        <authorList>
            <consortium name="EnsemblMetazoa"/>
        </authorList>
    </citation>
    <scope>IDENTIFICATION</scope>
</reference>
<dbReference type="PANTHER" id="PTHR21331">
    <property type="entry name" value="BRCA1-ASSOCIATED ATM ACTIVATOR 1"/>
    <property type="match status" value="1"/>
</dbReference>
<dbReference type="OrthoDB" id="10057956at2759"/>
<dbReference type="EMBL" id="AMQN01009014">
    <property type="status" value="NOT_ANNOTATED_CDS"/>
    <property type="molecule type" value="Genomic_DNA"/>
</dbReference>
<sequence>MDSKVLNLKTHLRGVCAITESFLDNRFPSDDTQAPKFISLLCNMISDESSCLMFIEETKFLSKVDYQLKCDPSEELLTFQMHVLSHVFITVASDLIPNLKSCLEALLRKPFLTPSWEKPSVRYAWIQSLGKILKGKQDEGLEMVLSEDFLVTLMKCYDDSSIFVGKEAVVLTAKLLWQLLIMTKHQDPILKLTEQIFSLSPISTSYKCNILRVREVLETLNKLAVGSFDVLNEFLSVNNVRQKLLMTLKSVALTSDTVSVQALASSLALPFWRDDKELFNLARNLFEEDHVPLPSLIIFKSVISKDEMNNARELISMPFMLSTRNSISSCDWLKSFMKKHKRKADQIIVHCLDLHKSLNPTEDDFVLLTELLTTGSNPLVSCRILQVLSDFMTNSQGVTLPVCNLLSVCLNLIKEVGCHQRVLTEVFHCILSTLAVRNAADILVVEISCDSLSGAIFGEVLSDIVQRKLCDLEWEIRDTSVEFLCCILTQLKGDKDMLDWLTANNLLMQAKQCLSDGERYVRASAIKTLTAAIKWNDLWIHFKNSKCNIVDQIINVIKTDSEAFPRRAAVEFISEIHFIDNSAAAHTIPIMKIAIDDFDWQVKLSVLEFWNKYWKSLERDDAIEHFTQIAGSLLIDGILDCDRSVQKLACSITVDIYSDYITCSSSALVEMEKKPEKDWKLDEFSKALASLDVEKRLREASRSIDEYDENPSSLLTDLMTSLNPSAIDPDADQFMIDCY</sequence>
<dbReference type="GO" id="GO:0008283">
    <property type="term" value="P:cell population proliferation"/>
    <property type="evidence" value="ECO:0007669"/>
    <property type="project" value="InterPro"/>
</dbReference>
<dbReference type="InterPro" id="IPR038904">
    <property type="entry name" value="BRAT1"/>
</dbReference>
<reference evidence="6" key="1">
    <citation type="submission" date="2012-12" db="EMBL/GenBank/DDBJ databases">
        <authorList>
            <person name="Hellsten U."/>
            <person name="Grimwood J."/>
            <person name="Chapman J.A."/>
            <person name="Shapiro H."/>
            <person name="Aerts A."/>
            <person name="Otillar R.P."/>
            <person name="Terry A.Y."/>
            <person name="Boore J.L."/>
            <person name="Simakov O."/>
            <person name="Marletaz F."/>
            <person name="Cho S.-J."/>
            <person name="Edsinger-Gonzales E."/>
            <person name="Havlak P."/>
            <person name="Kuo D.-H."/>
            <person name="Larsson T."/>
            <person name="Lv J."/>
            <person name="Arendt D."/>
            <person name="Savage R."/>
            <person name="Osoegawa K."/>
            <person name="de Jong P."/>
            <person name="Lindberg D.R."/>
            <person name="Seaver E.C."/>
            <person name="Weisblat D.A."/>
            <person name="Putnam N.H."/>
            <person name="Grigoriev I.V."/>
            <person name="Rokhsar D.S."/>
        </authorList>
    </citation>
    <scope>NUCLEOTIDE SEQUENCE</scope>
    <source>
        <strain evidence="6">I ESC-2004</strain>
    </source>
</reference>
<dbReference type="AlphaFoldDB" id="R7U7E9"/>
<gene>
    <name evidence="4" type="ORF">CAPTEDRAFT_218115</name>
</gene>
<comment type="similarity">
    <text evidence="3">Belongs to the BRAT1 family.</text>
</comment>
<dbReference type="InterPro" id="IPR011989">
    <property type="entry name" value="ARM-like"/>
</dbReference>
<evidence type="ECO:0000313" key="5">
    <source>
        <dbReference type="EnsemblMetazoa" id="CapteP218115"/>
    </source>
</evidence>
<dbReference type="InterPro" id="IPR016024">
    <property type="entry name" value="ARM-type_fold"/>
</dbReference>
<keyword evidence="6" id="KW-1185">Reference proteome</keyword>
<evidence type="ECO:0008006" key="7">
    <source>
        <dbReference type="Google" id="ProtNLM"/>
    </source>
</evidence>
<evidence type="ECO:0000256" key="3">
    <source>
        <dbReference type="ARBA" id="ARBA00061308"/>
    </source>
</evidence>
<comment type="subcellular location">
    <subcellularLocation>
        <location evidence="1">Cytoplasm</location>
    </subcellularLocation>
</comment>
<dbReference type="PANTHER" id="PTHR21331:SF2">
    <property type="entry name" value="BRCA1-ASSOCIATED ATM ACTIVATOR 1"/>
    <property type="match status" value="1"/>
</dbReference>
<evidence type="ECO:0000256" key="2">
    <source>
        <dbReference type="ARBA" id="ARBA00022490"/>
    </source>
</evidence>
<evidence type="ECO:0000313" key="6">
    <source>
        <dbReference type="Proteomes" id="UP000014760"/>
    </source>
</evidence>
<dbReference type="GO" id="GO:0005634">
    <property type="term" value="C:nucleus"/>
    <property type="evidence" value="ECO:0007669"/>
    <property type="project" value="TreeGrafter"/>
</dbReference>
<dbReference type="Proteomes" id="UP000014760">
    <property type="component" value="Unassembled WGS sequence"/>
</dbReference>
<evidence type="ECO:0000256" key="1">
    <source>
        <dbReference type="ARBA" id="ARBA00004496"/>
    </source>
</evidence>
<dbReference type="EMBL" id="KB304411">
    <property type="protein sequence ID" value="ELU02056.1"/>
    <property type="molecule type" value="Genomic_DNA"/>
</dbReference>
<reference evidence="4 6" key="2">
    <citation type="journal article" date="2013" name="Nature">
        <title>Insights into bilaterian evolution from three spiralian genomes.</title>
        <authorList>
            <person name="Simakov O."/>
            <person name="Marletaz F."/>
            <person name="Cho S.J."/>
            <person name="Edsinger-Gonzales E."/>
            <person name="Havlak P."/>
            <person name="Hellsten U."/>
            <person name="Kuo D.H."/>
            <person name="Larsson T."/>
            <person name="Lv J."/>
            <person name="Arendt D."/>
            <person name="Savage R."/>
            <person name="Osoegawa K."/>
            <person name="de Jong P."/>
            <person name="Grimwood J."/>
            <person name="Chapman J.A."/>
            <person name="Shapiro H."/>
            <person name="Aerts A."/>
            <person name="Otillar R.P."/>
            <person name="Terry A.Y."/>
            <person name="Boore J.L."/>
            <person name="Grigoriev I.V."/>
            <person name="Lindberg D.R."/>
            <person name="Seaver E.C."/>
            <person name="Weisblat D.A."/>
            <person name="Putnam N.H."/>
            <person name="Rokhsar D.S."/>
        </authorList>
    </citation>
    <scope>NUCLEOTIDE SEQUENCE</scope>
    <source>
        <strain evidence="4 6">I ESC-2004</strain>
    </source>
</reference>
<dbReference type="GO" id="GO:0006974">
    <property type="term" value="P:DNA damage response"/>
    <property type="evidence" value="ECO:0007669"/>
    <property type="project" value="InterPro"/>
</dbReference>
<accession>R7U7E9</accession>
<name>R7U7E9_CAPTE</name>
<proteinExistence type="inferred from homology"/>
<dbReference type="EnsemblMetazoa" id="CapteT218115">
    <property type="protein sequence ID" value="CapteP218115"/>
    <property type="gene ID" value="CapteG218115"/>
</dbReference>
<protein>
    <recommendedName>
        <fullName evidence="7">BRCA1-associated ATM activator 1</fullName>
    </recommendedName>
</protein>
<dbReference type="STRING" id="283909.R7U7E9"/>
<keyword evidence="2" id="KW-0963">Cytoplasm</keyword>
<dbReference type="SUPFAM" id="SSF48371">
    <property type="entry name" value="ARM repeat"/>
    <property type="match status" value="1"/>
</dbReference>
<dbReference type="Gene3D" id="1.25.10.10">
    <property type="entry name" value="Leucine-rich Repeat Variant"/>
    <property type="match status" value="1"/>
</dbReference>
<evidence type="ECO:0000313" key="4">
    <source>
        <dbReference type="EMBL" id="ELU02056.1"/>
    </source>
</evidence>
<organism evidence="4">
    <name type="scientific">Capitella teleta</name>
    <name type="common">Polychaete worm</name>
    <dbReference type="NCBI Taxonomy" id="283909"/>
    <lineage>
        <taxon>Eukaryota</taxon>
        <taxon>Metazoa</taxon>
        <taxon>Spiralia</taxon>
        <taxon>Lophotrochozoa</taxon>
        <taxon>Annelida</taxon>
        <taxon>Polychaeta</taxon>
        <taxon>Sedentaria</taxon>
        <taxon>Scolecida</taxon>
        <taxon>Capitellidae</taxon>
        <taxon>Capitella</taxon>
    </lineage>
</organism>
<dbReference type="HOGENOM" id="CLU_374402_0_0_1"/>
<dbReference type="GO" id="GO:0005737">
    <property type="term" value="C:cytoplasm"/>
    <property type="evidence" value="ECO:0007669"/>
    <property type="project" value="UniProtKB-SubCell"/>
</dbReference>